<protein>
    <submittedName>
        <fullName evidence="1">Uncharacterized protein</fullName>
    </submittedName>
</protein>
<proteinExistence type="predicted"/>
<comment type="caution">
    <text evidence="1">The sequence shown here is derived from an EMBL/GenBank/DDBJ whole genome shotgun (WGS) entry which is preliminary data.</text>
</comment>
<sequence length="84" mass="9671">MKGRIHIPAMGDHSGQIYDRAERGRLASPWTHPEQVWLLVKQQSRTLTRAPRISAIMRPAASHFLRVGMDKPLRLCPWGQVYLQ</sequence>
<dbReference type="Proteomes" id="UP001209681">
    <property type="component" value="Unassembled WGS sequence"/>
</dbReference>
<keyword evidence="2" id="KW-1185">Reference proteome</keyword>
<reference evidence="1 2" key="1">
    <citation type="submission" date="2022-11" db="EMBL/GenBank/DDBJ databases">
        <title>Desulfobotulus tamanensis H1 sp. nov. - anaerobic, alkaliphilic, sulphate reducing bacterium isolated from terrestrial mud volcano.</title>
        <authorList>
            <person name="Frolova A."/>
            <person name="Merkel A.Y."/>
            <person name="Slobodkin A.I."/>
        </authorList>
    </citation>
    <scope>NUCLEOTIDE SEQUENCE [LARGE SCALE GENOMIC DNA]</scope>
    <source>
        <strain evidence="1 2">H1</strain>
    </source>
</reference>
<dbReference type="EMBL" id="JAPFPW010000008">
    <property type="protein sequence ID" value="MCW7753971.1"/>
    <property type="molecule type" value="Genomic_DNA"/>
</dbReference>
<name>A0ABT3N931_9BACT</name>
<evidence type="ECO:0000313" key="2">
    <source>
        <dbReference type="Proteomes" id="UP001209681"/>
    </source>
</evidence>
<gene>
    <name evidence="1" type="ORF">OOT00_08230</name>
</gene>
<dbReference type="RefSeq" id="WP_265424840.1">
    <property type="nucleotide sequence ID" value="NZ_JAPFPW010000008.1"/>
</dbReference>
<organism evidence="1 2">
    <name type="scientific">Desulfobotulus pelophilus</name>
    <dbReference type="NCBI Taxonomy" id="2823377"/>
    <lineage>
        <taxon>Bacteria</taxon>
        <taxon>Pseudomonadati</taxon>
        <taxon>Thermodesulfobacteriota</taxon>
        <taxon>Desulfobacteria</taxon>
        <taxon>Desulfobacterales</taxon>
        <taxon>Desulfobacteraceae</taxon>
        <taxon>Desulfobotulus</taxon>
    </lineage>
</organism>
<evidence type="ECO:0000313" key="1">
    <source>
        <dbReference type="EMBL" id="MCW7753971.1"/>
    </source>
</evidence>
<accession>A0ABT3N931</accession>